<keyword evidence="6 18" id="KW-0858">Xylan degradation</keyword>
<protein>
    <recommendedName>
        <fullName evidence="13">Beta-xylanase</fullName>
        <ecNumber evidence="13">3.2.1.8</ecNumber>
    </recommendedName>
</protein>
<evidence type="ECO:0000256" key="4">
    <source>
        <dbReference type="ARBA" id="ARBA00007495"/>
    </source>
</evidence>
<keyword evidence="8 13" id="KW-0378">Hydrolase</keyword>
<evidence type="ECO:0000256" key="3">
    <source>
        <dbReference type="ARBA" id="ARBA00004851"/>
    </source>
</evidence>
<dbReference type="PROSITE" id="PS51760">
    <property type="entry name" value="GH10_2"/>
    <property type="match status" value="1"/>
</dbReference>
<proteinExistence type="inferred from homology"/>
<dbReference type="PROSITE" id="PS00591">
    <property type="entry name" value="GH10_1"/>
    <property type="match status" value="1"/>
</dbReference>
<reference evidence="18 19" key="1">
    <citation type="journal article" date="2016" name="Mol. Biol. Evol.">
        <title>Comparative Genomics of Early-Diverging Mushroom-Forming Fungi Provides Insights into the Origins of Lignocellulose Decay Capabilities.</title>
        <authorList>
            <person name="Nagy L.G."/>
            <person name="Riley R."/>
            <person name="Tritt A."/>
            <person name="Adam C."/>
            <person name="Daum C."/>
            <person name="Floudas D."/>
            <person name="Sun H."/>
            <person name="Yadav J.S."/>
            <person name="Pangilinan J."/>
            <person name="Larsson K.H."/>
            <person name="Matsuura K."/>
            <person name="Barry K."/>
            <person name="Labutti K."/>
            <person name="Kuo R."/>
            <person name="Ohm R.A."/>
            <person name="Bhattacharya S.S."/>
            <person name="Shirouzu T."/>
            <person name="Yoshinaga Y."/>
            <person name="Martin F.M."/>
            <person name="Grigoriev I.V."/>
            <person name="Hibbett D.S."/>
        </authorList>
    </citation>
    <scope>NUCLEOTIDE SEQUENCE [LARGE SCALE GENOMIC DNA]</scope>
    <source>
        <strain evidence="18 19">HHB10207 ss-3</strain>
    </source>
</reference>
<comment type="catalytic activity">
    <reaction evidence="1 13">
        <text>Endohydrolysis of (1-&gt;4)-beta-D-xylosidic linkages in xylans.</text>
        <dbReference type="EC" id="3.2.1.8"/>
    </reaction>
</comment>
<dbReference type="Pfam" id="PF00331">
    <property type="entry name" value="Glyco_hydro_10"/>
    <property type="match status" value="1"/>
</dbReference>
<comment type="similarity">
    <text evidence="4 13">Belongs to the glycosyl hydrolase 10 (cellulase F) family.</text>
</comment>
<evidence type="ECO:0000259" key="17">
    <source>
        <dbReference type="PROSITE" id="PS51760"/>
    </source>
</evidence>
<evidence type="ECO:0000313" key="18">
    <source>
        <dbReference type="EMBL" id="KZT32045.1"/>
    </source>
</evidence>
<comment type="subcellular location">
    <subcellularLocation>
        <location evidence="2">Secreted</location>
    </subcellularLocation>
</comment>
<evidence type="ECO:0000256" key="6">
    <source>
        <dbReference type="ARBA" id="ARBA00022651"/>
    </source>
</evidence>
<keyword evidence="5" id="KW-0964">Secreted</keyword>
<keyword evidence="7 15" id="KW-0732">Signal</keyword>
<dbReference type="GO" id="GO:0030248">
    <property type="term" value="F:cellulose binding"/>
    <property type="evidence" value="ECO:0007669"/>
    <property type="project" value="InterPro"/>
</dbReference>
<evidence type="ECO:0000256" key="12">
    <source>
        <dbReference type="PROSITE-ProRule" id="PRU10061"/>
    </source>
</evidence>
<evidence type="ECO:0000256" key="5">
    <source>
        <dbReference type="ARBA" id="ARBA00022525"/>
    </source>
</evidence>
<comment type="pathway">
    <text evidence="3">Glycan degradation; xylan degradation.</text>
</comment>
<dbReference type="Pfam" id="PF00734">
    <property type="entry name" value="CBM_1"/>
    <property type="match status" value="1"/>
</dbReference>
<dbReference type="PANTHER" id="PTHR31490">
    <property type="entry name" value="GLYCOSYL HYDROLASE"/>
    <property type="match status" value="1"/>
</dbReference>
<feature type="region of interest" description="Disordered" evidence="14">
    <location>
        <begin position="61"/>
        <end position="115"/>
    </location>
</feature>
<feature type="domain" description="GH10" evidence="17">
    <location>
        <begin position="129"/>
        <end position="426"/>
    </location>
</feature>
<dbReference type="InterPro" id="IPR044846">
    <property type="entry name" value="GH10"/>
</dbReference>
<evidence type="ECO:0000256" key="8">
    <source>
        <dbReference type="ARBA" id="ARBA00022801"/>
    </source>
</evidence>
<keyword evidence="9 13" id="KW-0119">Carbohydrate metabolism</keyword>
<dbReference type="InterPro" id="IPR031158">
    <property type="entry name" value="GH10_AS"/>
</dbReference>
<dbReference type="SUPFAM" id="SSF51445">
    <property type="entry name" value="(Trans)glycosidases"/>
    <property type="match status" value="1"/>
</dbReference>
<evidence type="ECO:0000256" key="14">
    <source>
        <dbReference type="SAM" id="MobiDB-lite"/>
    </source>
</evidence>
<evidence type="ECO:0000313" key="19">
    <source>
        <dbReference type="Proteomes" id="UP000076798"/>
    </source>
</evidence>
<evidence type="ECO:0000256" key="15">
    <source>
        <dbReference type="SAM" id="SignalP"/>
    </source>
</evidence>
<evidence type="ECO:0000259" key="16">
    <source>
        <dbReference type="PROSITE" id="PS51164"/>
    </source>
</evidence>
<evidence type="ECO:0000256" key="7">
    <source>
        <dbReference type="ARBA" id="ARBA00022729"/>
    </source>
</evidence>
<evidence type="ECO:0000256" key="13">
    <source>
        <dbReference type="RuleBase" id="RU361174"/>
    </source>
</evidence>
<dbReference type="GO" id="GO:0005576">
    <property type="term" value="C:extracellular region"/>
    <property type="evidence" value="ECO:0007669"/>
    <property type="project" value="UniProtKB-SubCell"/>
</dbReference>
<dbReference type="PROSITE" id="PS00562">
    <property type="entry name" value="CBM1_1"/>
    <property type="match status" value="1"/>
</dbReference>
<feature type="compositionally biased region" description="Low complexity" evidence="14">
    <location>
        <begin position="61"/>
        <end position="99"/>
    </location>
</feature>
<dbReference type="SMART" id="SM00633">
    <property type="entry name" value="Glyco_10"/>
    <property type="match status" value="1"/>
</dbReference>
<dbReference type="PRINTS" id="PR00134">
    <property type="entry name" value="GLHYDRLASE10"/>
</dbReference>
<evidence type="ECO:0000256" key="11">
    <source>
        <dbReference type="ARBA" id="ARBA00023326"/>
    </source>
</evidence>
<dbReference type="OrthoDB" id="3055998at2759"/>
<dbReference type="Proteomes" id="UP000076798">
    <property type="component" value="Unassembled WGS sequence"/>
</dbReference>
<dbReference type="InterPro" id="IPR000254">
    <property type="entry name" value="CBD"/>
</dbReference>
<dbReference type="GO" id="GO:0031176">
    <property type="term" value="F:endo-1,4-beta-xylanase activity"/>
    <property type="evidence" value="ECO:0007669"/>
    <property type="project" value="UniProtKB-EC"/>
</dbReference>
<dbReference type="Gene3D" id="3.20.20.80">
    <property type="entry name" value="Glycosidases"/>
    <property type="match status" value="1"/>
</dbReference>
<keyword evidence="11 13" id="KW-0624">Polysaccharide degradation</keyword>
<dbReference type="SMART" id="SM00236">
    <property type="entry name" value="fCBD"/>
    <property type="match status" value="1"/>
</dbReference>
<dbReference type="InterPro" id="IPR035971">
    <property type="entry name" value="CBD_sf"/>
</dbReference>
<gene>
    <name evidence="18" type="ORF">SISSUDRAFT_1012138</name>
</gene>
<feature type="domain" description="CBM1" evidence="16">
    <location>
        <begin position="17"/>
        <end position="55"/>
    </location>
</feature>
<keyword evidence="19" id="KW-1185">Reference proteome</keyword>
<dbReference type="InterPro" id="IPR017853">
    <property type="entry name" value="GH"/>
</dbReference>
<dbReference type="EMBL" id="KV428398">
    <property type="protein sequence ID" value="KZT32045.1"/>
    <property type="molecule type" value="Genomic_DNA"/>
</dbReference>
<feature type="chain" id="PRO_5007868838" description="Beta-xylanase" evidence="15">
    <location>
        <begin position="17"/>
        <end position="427"/>
    </location>
</feature>
<sequence>MISLAFVALAATLVSAQTAGQWGQCGGIGYTGPTICPTGWTCTPQANNPYYSQCLQGGGSTTSSTIKSTTTSTTTKSTTTTSSTTKSTTTTSSTSTTTGTGTGTAPPPPSGTGLNVLAKAAGKHYFGSATDNPEFTDAPYLAILSSSEFGQLTPGNTMKWVYTEPTQNEFSYTGGDAVVTLAKGANQIVRAHNLCWYEELPDWVSNGSWTAATLTAVLQNHIANVAGHYKGEVYAWDVVNEPFSDSGGYRSFVFQQVIGDNYINIAFAAARAADPNAKLYLNEYNLEYAGAKFTTALQTITGLVQDGVPIDAVGFEGHMIVGSVPSSTALAAQMNQFTALGLDVAITELDIRMTLPATTALLTQQEADYQSMVGACMLVTRCVGVTLWDYTDKYSWVPSTFSGQGEACPWDDNLAKKPAYTGITNAL</sequence>
<organism evidence="18 19">
    <name type="scientific">Sistotremastrum suecicum HHB10207 ss-3</name>
    <dbReference type="NCBI Taxonomy" id="1314776"/>
    <lineage>
        <taxon>Eukaryota</taxon>
        <taxon>Fungi</taxon>
        <taxon>Dikarya</taxon>
        <taxon>Basidiomycota</taxon>
        <taxon>Agaricomycotina</taxon>
        <taxon>Agaricomycetes</taxon>
        <taxon>Sistotremastrales</taxon>
        <taxon>Sistotremastraceae</taxon>
        <taxon>Sistotremastrum</taxon>
    </lineage>
</organism>
<dbReference type="SUPFAM" id="SSF57180">
    <property type="entry name" value="Cellulose-binding domain"/>
    <property type="match status" value="1"/>
</dbReference>
<feature type="signal peptide" evidence="15">
    <location>
        <begin position="1"/>
        <end position="16"/>
    </location>
</feature>
<dbReference type="PROSITE" id="PS51164">
    <property type="entry name" value="CBM1_2"/>
    <property type="match status" value="1"/>
</dbReference>
<name>A0A165XC25_9AGAM</name>
<dbReference type="GO" id="GO:0045493">
    <property type="term" value="P:xylan catabolic process"/>
    <property type="evidence" value="ECO:0007669"/>
    <property type="project" value="UniProtKB-KW"/>
</dbReference>
<feature type="active site" description="Nucleophile" evidence="12">
    <location>
        <position position="348"/>
    </location>
</feature>
<evidence type="ECO:0000256" key="1">
    <source>
        <dbReference type="ARBA" id="ARBA00000681"/>
    </source>
</evidence>
<dbReference type="InterPro" id="IPR001000">
    <property type="entry name" value="GH10_dom"/>
</dbReference>
<dbReference type="EC" id="3.2.1.8" evidence="13"/>
<dbReference type="PANTHER" id="PTHR31490:SF35">
    <property type="entry name" value="ENDO-1,4-BETA-XYLANASE"/>
    <property type="match status" value="1"/>
</dbReference>
<accession>A0A165XC25</accession>
<evidence type="ECO:0000256" key="10">
    <source>
        <dbReference type="ARBA" id="ARBA00023295"/>
    </source>
</evidence>
<keyword evidence="10 13" id="KW-0326">Glycosidase</keyword>
<evidence type="ECO:0000256" key="2">
    <source>
        <dbReference type="ARBA" id="ARBA00004613"/>
    </source>
</evidence>
<evidence type="ECO:0000256" key="9">
    <source>
        <dbReference type="ARBA" id="ARBA00023277"/>
    </source>
</evidence>
<dbReference type="AlphaFoldDB" id="A0A165XC25"/>
<dbReference type="STRING" id="1314776.A0A165XC25"/>